<feature type="transmembrane region" description="Helical" evidence="5">
    <location>
        <begin position="365"/>
        <end position="384"/>
    </location>
</feature>
<keyword evidence="2" id="KW-0285">Flavoprotein</keyword>
<dbReference type="PANTHER" id="PTHR43735">
    <property type="entry name" value="APOPTOSIS-INDUCING FACTOR 1"/>
    <property type="match status" value="1"/>
</dbReference>
<evidence type="ECO:0000313" key="7">
    <source>
        <dbReference type="EMBL" id="OAX79693.1"/>
    </source>
</evidence>
<dbReference type="Gene3D" id="3.50.50.100">
    <property type="match status" value="1"/>
</dbReference>
<dbReference type="OrthoDB" id="202203at2759"/>
<gene>
    <name evidence="7" type="ORF">ACJ72_05986</name>
</gene>
<keyword evidence="8" id="KW-1185">Reference proteome</keyword>
<dbReference type="GO" id="GO:0050660">
    <property type="term" value="F:flavin adenine dinucleotide binding"/>
    <property type="evidence" value="ECO:0007669"/>
    <property type="project" value="TreeGrafter"/>
</dbReference>
<dbReference type="PANTHER" id="PTHR43735:SF3">
    <property type="entry name" value="FERROPTOSIS SUPPRESSOR PROTEIN 1"/>
    <property type="match status" value="1"/>
</dbReference>
<sequence>MEPTKTVAIIGASWAGIKTAHTILKSIPDIKVILINPSSKHFFNIAAPRIFAKPEAFKPEQYIFDIPELFQKYDANIFSFVQGAARAIDVDGKTVTVAVTAGAEDKELGESVIAFDYLVIASGSTTLATLGQDSVLVPFKTTESDDIQTTIEQSQKTISESKTIVVGGAGPVGVEFSGELGEAFQGKKDTSITLVTQTDRILPGLKSSASSKAHAILSNLGVNIRTSTTITSVSQDPSSKKWTVTLKGGETLTADAYIATTGIIPNSDFIPTDLKTSDGWVPVDAEFRVQRKDAESDEKLPIYAVGDITTHLPRMVAKVAGQVPVLVANLKADIEKSAGKRPQYSSSDMILMVVPVGARSGTGQLWFFVVWGWLVAFMKGRDYFLSMADKLLRR</sequence>
<accession>A0A1B7NSD3</accession>
<organism evidence="7 8">
    <name type="scientific">Emergomyces africanus</name>
    <dbReference type="NCBI Taxonomy" id="1955775"/>
    <lineage>
        <taxon>Eukaryota</taxon>
        <taxon>Fungi</taxon>
        <taxon>Dikarya</taxon>
        <taxon>Ascomycota</taxon>
        <taxon>Pezizomycotina</taxon>
        <taxon>Eurotiomycetes</taxon>
        <taxon>Eurotiomycetidae</taxon>
        <taxon>Onygenales</taxon>
        <taxon>Ajellomycetaceae</taxon>
        <taxon>Emergomyces</taxon>
    </lineage>
</organism>
<evidence type="ECO:0000256" key="5">
    <source>
        <dbReference type="SAM" id="Phobius"/>
    </source>
</evidence>
<comment type="similarity">
    <text evidence="1">Belongs to the FAD-dependent oxidoreductase family.</text>
</comment>
<keyword evidence="5" id="KW-0812">Transmembrane</keyword>
<evidence type="ECO:0000256" key="4">
    <source>
        <dbReference type="ARBA" id="ARBA00023002"/>
    </source>
</evidence>
<evidence type="ECO:0000313" key="8">
    <source>
        <dbReference type="Proteomes" id="UP000091918"/>
    </source>
</evidence>
<dbReference type="EMBL" id="LGUA01000929">
    <property type="protein sequence ID" value="OAX79693.1"/>
    <property type="molecule type" value="Genomic_DNA"/>
</dbReference>
<dbReference type="SUPFAM" id="SSF51905">
    <property type="entry name" value="FAD/NAD(P)-binding domain"/>
    <property type="match status" value="1"/>
</dbReference>
<evidence type="ECO:0000256" key="1">
    <source>
        <dbReference type="ARBA" id="ARBA00006442"/>
    </source>
</evidence>
<keyword evidence="5" id="KW-1133">Transmembrane helix</keyword>
<dbReference type="PRINTS" id="PR00368">
    <property type="entry name" value="FADPNR"/>
</dbReference>
<reference evidence="7 8" key="1">
    <citation type="submission" date="2015-07" db="EMBL/GenBank/DDBJ databases">
        <title>Emmonsia species relationships and genome sequence.</title>
        <authorList>
            <person name="Cuomo C.A."/>
            <person name="Schwartz I.S."/>
            <person name="Kenyon C."/>
            <person name="de Hoog G.S."/>
            <person name="Govender N.P."/>
            <person name="Botha A."/>
            <person name="Moreno L."/>
            <person name="de Vries M."/>
            <person name="Munoz J.F."/>
            <person name="Stielow J.B."/>
        </authorList>
    </citation>
    <scope>NUCLEOTIDE SEQUENCE [LARGE SCALE GENOMIC DNA]</scope>
    <source>
        <strain evidence="7 8">CBS 136260</strain>
    </source>
</reference>
<protein>
    <recommendedName>
        <fullName evidence="6">FAD/NAD(P)-binding domain-containing protein</fullName>
    </recommendedName>
</protein>
<dbReference type="InterPro" id="IPR036188">
    <property type="entry name" value="FAD/NAD-bd_sf"/>
</dbReference>
<keyword evidence="4" id="KW-0560">Oxidoreductase</keyword>
<dbReference type="InterPro" id="IPR023753">
    <property type="entry name" value="FAD/NAD-binding_dom"/>
</dbReference>
<evidence type="ECO:0000256" key="3">
    <source>
        <dbReference type="ARBA" id="ARBA00022827"/>
    </source>
</evidence>
<dbReference type="GO" id="GO:0004174">
    <property type="term" value="F:electron-transferring-flavoprotein dehydrogenase activity"/>
    <property type="evidence" value="ECO:0007669"/>
    <property type="project" value="TreeGrafter"/>
</dbReference>
<keyword evidence="5" id="KW-0472">Membrane</keyword>
<name>A0A1B7NSD3_9EURO</name>
<dbReference type="Pfam" id="PF07992">
    <property type="entry name" value="Pyr_redox_2"/>
    <property type="match status" value="1"/>
</dbReference>
<evidence type="ECO:0000259" key="6">
    <source>
        <dbReference type="Pfam" id="PF07992"/>
    </source>
</evidence>
<evidence type="ECO:0000256" key="2">
    <source>
        <dbReference type="ARBA" id="ARBA00022630"/>
    </source>
</evidence>
<proteinExistence type="inferred from homology"/>
<dbReference type="AlphaFoldDB" id="A0A1B7NSD3"/>
<dbReference type="GO" id="GO:0005737">
    <property type="term" value="C:cytoplasm"/>
    <property type="evidence" value="ECO:0007669"/>
    <property type="project" value="TreeGrafter"/>
</dbReference>
<comment type="caution">
    <text evidence="7">The sequence shown here is derived from an EMBL/GenBank/DDBJ whole genome shotgun (WGS) entry which is preliminary data.</text>
</comment>
<dbReference type="STRING" id="1658172.A0A1B7NSD3"/>
<feature type="domain" description="FAD/NAD(P)-binding" evidence="6">
    <location>
        <begin position="6"/>
        <end position="315"/>
    </location>
</feature>
<dbReference type="Proteomes" id="UP000091918">
    <property type="component" value="Unassembled WGS sequence"/>
</dbReference>
<keyword evidence="3" id="KW-0274">FAD</keyword>